<evidence type="ECO:0000313" key="2">
    <source>
        <dbReference type="Proteomes" id="UP000596742"/>
    </source>
</evidence>
<dbReference type="EMBL" id="UYJE01003927">
    <property type="protein sequence ID" value="VDI23459.1"/>
    <property type="molecule type" value="Genomic_DNA"/>
</dbReference>
<protein>
    <submittedName>
        <fullName evidence="1">Uncharacterized protein</fullName>
    </submittedName>
</protein>
<dbReference type="Proteomes" id="UP000596742">
    <property type="component" value="Unassembled WGS sequence"/>
</dbReference>
<dbReference type="GO" id="GO:0003677">
    <property type="term" value="F:DNA binding"/>
    <property type="evidence" value="ECO:0007669"/>
    <property type="project" value="InterPro"/>
</dbReference>
<accession>A0A8B6DSH7</accession>
<proteinExistence type="predicted"/>
<comment type="caution">
    <text evidence="1">The sequence shown here is derived from an EMBL/GenBank/DDBJ whole genome shotgun (WGS) entry which is preliminary data.</text>
</comment>
<sequence>MICKEVTVEFGDFWNKNDSSPIHVKEANALLHSLCSVKERIVDSRVDAFCDNLAVVNAWSNQGGRDPSLNGVLRKIFTLSKTVNMDLRLVYVSSSRNPADRESRKLRLSDAMLSPMKWKFVEERFGPHTSDLMALDSNAMNDTNGARALGVDLRVGYLFSTLSKNQKDVTDNPVSSNAMYDRLRKYLKKLDIYDGETPHGIRGACAITLALSGGLQVTSCSI</sequence>
<dbReference type="OrthoDB" id="6079920at2759"/>
<organism evidence="1 2">
    <name type="scientific">Mytilus galloprovincialis</name>
    <name type="common">Mediterranean mussel</name>
    <dbReference type="NCBI Taxonomy" id="29158"/>
    <lineage>
        <taxon>Eukaryota</taxon>
        <taxon>Metazoa</taxon>
        <taxon>Spiralia</taxon>
        <taxon>Lophotrochozoa</taxon>
        <taxon>Mollusca</taxon>
        <taxon>Bivalvia</taxon>
        <taxon>Autobranchia</taxon>
        <taxon>Pteriomorphia</taxon>
        <taxon>Mytilida</taxon>
        <taxon>Mytiloidea</taxon>
        <taxon>Mytilidae</taxon>
        <taxon>Mytilinae</taxon>
        <taxon>Mytilus</taxon>
    </lineage>
</organism>
<dbReference type="InterPro" id="IPR011010">
    <property type="entry name" value="DNA_brk_join_enz"/>
</dbReference>
<evidence type="ECO:0000313" key="1">
    <source>
        <dbReference type="EMBL" id="VDI23459.1"/>
    </source>
</evidence>
<keyword evidence="2" id="KW-1185">Reference proteome</keyword>
<dbReference type="AlphaFoldDB" id="A0A8B6DSH7"/>
<name>A0A8B6DSH7_MYTGA</name>
<dbReference type="SUPFAM" id="SSF56349">
    <property type="entry name" value="DNA breaking-rejoining enzymes"/>
    <property type="match status" value="1"/>
</dbReference>
<gene>
    <name evidence="1" type="ORF">MGAL_10B023821</name>
</gene>
<reference evidence="1" key="1">
    <citation type="submission" date="2018-11" db="EMBL/GenBank/DDBJ databases">
        <authorList>
            <person name="Alioto T."/>
            <person name="Alioto T."/>
        </authorList>
    </citation>
    <scope>NUCLEOTIDE SEQUENCE</scope>
</reference>